<comment type="similarity">
    <text evidence="2">Belongs to the cytochrome c oxidase bacterial subunit 4 family.</text>
</comment>
<dbReference type="AlphaFoldDB" id="A0A1J0WI45"/>
<dbReference type="RefSeq" id="WP_071972330.1">
    <property type="nucleotide sequence ID" value="NZ_CP018076.1"/>
</dbReference>
<evidence type="ECO:0000256" key="12">
    <source>
        <dbReference type="ARBA" id="ARBA00025694"/>
    </source>
</evidence>
<dbReference type="GO" id="GO:0009486">
    <property type="term" value="F:cytochrome bo3 ubiquinol oxidase activity"/>
    <property type="evidence" value="ECO:0007669"/>
    <property type="project" value="InterPro"/>
</dbReference>
<sequence length="103" mass="11546">MSEKDQRARDLRMYFTGFAAAVTLTALSFLTAILQPFGPVGLFATLGVLAIAQVIVHFRFFLHIDLSRQKREDLQLILFTVLIIAIMVAGTVWVLGSLMTRMM</sequence>
<dbReference type="InterPro" id="IPR050968">
    <property type="entry name" value="Cytochrome_c_oxidase_bac_sub4"/>
</dbReference>
<evidence type="ECO:0000256" key="17">
    <source>
        <dbReference type="SAM" id="Phobius"/>
    </source>
</evidence>
<dbReference type="NCBIfam" id="TIGR02847">
    <property type="entry name" value="CyoD"/>
    <property type="match status" value="1"/>
</dbReference>
<evidence type="ECO:0000256" key="15">
    <source>
        <dbReference type="ARBA" id="ARBA00031887"/>
    </source>
</evidence>
<evidence type="ECO:0000313" key="18">
    <source>
        <dbReference type="EMBL" id="APE43993.1"/>
    </source>
</evidence>
<keyword evidence="5" id="KW-0813">Transport</keyword>
<evidence type="ECO:0000256" key="3">
    <source>
        <dbReference type="ARBA" id="ARBA00011700"/>
    </source>
</evidence>
<gene>
    <name evidence="18" type="ORF">BOO69_11675</name>
</gene>
<evidence type="ECO:0000256" key="6">
    <source>
        <dbReference type="ARBA" id="ARBA00022475"/>
    </source>
</evidence>
<evidence type="ECO:0000256" key="11">
    <source>
        <dbReference type="ARBA" id="ARBA00023136"/>
    </source>
</evidence>
<dbReference type="PANTHER" id="PTHR36835">
    <property type="entry name" value="CYTOCHROME BO(3) UBIQUINOL OXIDASE SUBUNIT 4"/>
    <property type="match status" value="1"/>
</dbReference>
<dbReference type="Proteomes" id="UP000181897">
    <property type="component" value="Chromosome"/>
</dbReference>
<keyword evidence="19" id="KW-1185">Reference proteome</keyword>
<evidence type="ECO:0000256" key="2">
    <source>
        <dbReference type="ARBA" id="ARBA00008079"/>
    </source>
</evidence>
<dbReference type="OrthoDB" id="7278008at2"/>
<dbReference type="EMBL" id="CP018076">
    <property type="protein sequence ID" value="APE43993.1"/>
    <property type="molecule type" value="Genomic_DNA"/>
</dbReference>
<dbReference type="GO" id="GO:0019646">
    <property type="term" value="P:aerobic electron transport chain"/>
    <property type="evidence" value="ECO:0007669"/>
    <property type="project" value="TreeGrafter"/>
</dbReference>
<dbReference type="GO" id="GO:0015078">
    <property type="term" value="F:proton transmembrane transporter activity"/>
    <property type="evidence" value="ECO:0007669"/>
    <property type="project" value="TreeGrafter"/>
</dbReference>
<dbReference type="InterPro" id="IPR014210">
    <property type="entry name" value="Cyt_o_ubiqinol_oxidase_su4"/>
</dbReference>
<evidence type="ECO:0000256" key="9">
    <source>
        <dbReference type="ARBA" id="ARBA00022989"/>
    </source>
</evidence>
<evidence type="ECO:0000313" key="19">
    <source>
        <dbReference type="Proteomes" id="UP000181897"/>
    </source>
</evidence>
<dbReference type="GO" id="GO:0005886">
    <property type="term" value="C:plasma membrane"/>
    <property type="evidence" value="ECO:0007669"/>
    <property type="project" value="UniProtKB-SubCell"/>
</dbReference>
<feature type="transmembrane region" description="Helical" evidence="17">
    <location>
        <begin position="12"/>
        <end position="34"/>
    </location>
</feature>
<keyword evidence="10" id="KW-0560">Oxidoreductase</keyword>
<dbReference type="GO" id="GO:0009319">
    <property type="term" value="C:cytochrome o ubiquinol oxidase complex"/>
    <property type="evidence" value="ECO:0007669"/>
    <property type="project" value="TreeGrafter"/>
</dbReference>
<keyword evidence="11 17" id="KW-0472">Membrane</keyword>
<comment type="subcellular location">
    <subcellularLocation>
        <location evidence="1">Cell membrane</location>
        <topology evidence="1">Multi-pass membrane protein</topology>
    </subcellularLocation>
</comment>
<dbReference type="KEGG" id="suam:BOO69_11675"/>
<keyword evidence="9 17" id="KW-1133">Transmembrane helix</keyword>
<evidence type="ECO:0000256" key="8">
    <source>
        <dbReference type="ARBA" id="ARBA00022982"/>
    </source>
</evidence>
<evidence type="ECO:0000256" key="16">
    <source>
        <dbReference type="ARBA" id="ARBA00032185"/>
    </source>
</evidence>
<comment type="subunit">
    <text evidence="3">Heterooctamer of two A chains, two B chains, two C chains and two D chains.</text>
</comment>
<accession>A0A1J0WI45</accession>
<dbReference type="InterPro" id="IPR005171">
    <property type="entry name" value="Cyt_c_oxidase_su4_prok"/>
</dbReference>
<evidence type="ECO:0000256" key="7">
    <source>
        <dbReference type="ARBA" id="ARBA00022692"/>
    </source>
</evidence>
<dbReference type="GO" id="GO:0015990">
    <property type="term" value="P:electron transport coupled proton transport"/>
    <property type="evidence" value="ECO:0007669"/>
    <property type="project" value="InterPro"/>
</dbReference>
<feature type="transmembrane region" description="Helical" evidence="17">
    <location>
        <begin position="40"/>
        <end position="62"/>
    </location>
</feature>
<keyword evidence="6" id="KW-1003">Cell membrane</keyword>
<feature type="transmembrane region" description="Helical" evidence="17">
    <location>
        <begin position="74"/>
        <end position="95"/>
    </location>
</feature>
<name>A0A1J0WI45_9RHOB</name>
<evidence type="ECO:0000256" key="5">
    <source>
        <dbReference type="ARBA" id="ARBA00022448"/>
    </source>
</evidence>
<dbReference type="PANTHER" id="PTHR36835:SF1">
    <property type="entry name" value="CYTOCHROME BO(3) UBIQUINOL OXIDASE SUBUNIT 4"/>
    <property type="match status" value="1"/>
</dbReference>
<evidence type="ECO:0000256" key="14">
    <source>
        <dbReference type="ARBA" id="ARBA00030211"/>
    </source>
</evidence>
<proteinExistence type="inferred from homology"/>
<evidence type="ECO:0000256" key="13">
    <source>
        <dbReference type="ARBA" id="ARBA00030071"/>
    </source>
</evidence>
<evidence type="ECO:0000256" key="1">
    <source>
        <dbReference type="ARBA" id="ARBA00004651"/>
    </source>
</evidence>
<comment type="function">
    <text evidence="12">Cytochrome bo(3) ubiquinol terminal oxidase is the component of the aerobic respiratory chain of E.coli that predominates when cells are grown at high aeration. Has proton pump activity across the membrane in addition to electron transfer, pumping 2 protons/electron.</text>
</comment>
<protein>
    <recommendedName>
        <fullName evidence="4">Cytochrome bo(3) ubiquinol oxidase subunit 4</fullName>
    </recommendedName>
    <alternativeName>
        <fullName evidence="16">Cytochrome o ubiquinol oxidase subunit 4</fullName>
    </alternativeName>
    <alternativeName>
        <fullName evidence="13">Oxidase bo(3) subunit 4</fullName>
    </alternativeName>
    <alternativeName>
        <fullName evidence="14">Ubiquinol oxidase polypeptide IV</fullName>
    </alternativeName>
    <alternativeName>
        <fullName evidence="15">Ubiquinol oxidase subunit 4</fullName>
    </alternativeName>
</protein>
<keyword evidence="8" id="KW-0249">Electron transport</keyword>
<evidence type="ECO:0000256" key="10">
    <source>
        <dbReference type="ARBA" id="ARBA00023002"/>
    </source>
</evidence>
<keyword evidence="7 17" id="KW-0812">Transmembrane</keyword>
<dbReference type="Pfam" id="PF03626">
    <property type="entry name" value="COX4_pro"/>
    <property type="match status" value="1"/>
</dbReference>
<organism evidence="18 19">
    <name type="scientific">Sulfitobacter alexandrii</name>
    <dbReference type="NCBI Taxonomy" id="1917485"/>
    <lineage>
        <taxon>Bacteria</taxon>
        <taxon>Pseudomonadati</taxon>
        <taxon>Pseudomonadota</taxon>
        <taxon>Alphaproteobacteria</taxon>
        <taxon>Rhodobacterales</taxon>
        <taxon>Roseobacteraceae</taxon>
        <taxon>Sulfitobacter</taxon>
    </lineage>
</organism>
<dbReference type="STRING" id="1917485.BOO69_11675"/>
<reference evidence="18 19" key="1">
    <citation type="submission" date="2016-11" db="EMBL/GenBank/DDBJ databases">
        <title>Complete genome sequence of Sulfitobacter sp. AM1-D1, a toxic bacteria associated with marine dinoflagellate Alexandrium minutum in East China Sea.</title>
        <authorList>
            <person name="Yang Q."/>
            <person name="Zhang X."/>
            <person name="Tian X."/>
        </authorList>
    </citation>
    <scope>NUCLEOTIDE SEQUENCE [LARGE SCALE GENOMIC DNA]</scope>
    <source>
        <strain evidence="18 19">AM1-D1</strain>
    </source>
</reference>
<evidence type="ECO:0000256" key="4">
    <source>
        <dbReference type="ARBA" id="ARBA00014689"/>
    </source>
</evidence>